<gene>
    <name evidence="2" type="ORF">B5F11_10355</name>
    <name evidence="1" type="ORF">ERS852551_01991</name>
</gene>
<sequence length="144" mass="16470">MIFNKQNNMTPAKARLKLAVHAGETENFAGGYRYALKYGFCNLEDMIQKFDEIFICLKLLNETGRLAQIDRELLTQLSELLWGSVSYINSQKIHSRVVGIFAEVLSETLFCLLENSEHPFDAFDNYKTNYDDILSAAAKNQFSK</sequence>
<evidence type="ECO:0000313" key="4">
    <source>
        <dbReference type="Proteomes" id="UP000196386"/>
    </source>
</evidence>
<protein>
    <submittedName>
        <fullName evidence="1">Uncharacterized protein</fullName>
    </submittedName>
</protein>
<reference evidence="2" key="3">
    <citation type="journal article" date="2018" name="BMC Genomics">
        <title>Whole genome sequencing and function prediction of 133 gut anaerobes isolated from chicken caecum in pure cultures.</title>
        <authorList>
            <person name="Medvecky M."/>
            <person name="Cejkova D."/>
            <person name="Polansky O."/>
            <person name="Karasova D."/>
            <person name="Kubasova T."/>
            <person name="Cizek A."/>
            <person name="Rychlik I."/>
        </authorList>
    </citation>
    <scope>NUCLEOTIDE SEQUENCE</scope>
    <source>
        <strain evidence="2">An175</strain>
    </source>
</reference>
<reference evidence="1 3" key="1">
    <citation type="submission" date="2015-09" db="EMBL/GenBank/DDBJ databases">
        <authorList>
            <consortium name="Pathogen Informatics"/>
        </authorList>
    </citation>
    <scope>NUCLEOTIDE SEQUENCE [LARGE SCALE GENOMIC DNA]</scope>
    <source>
        <strain evidence="1 3">2789STDY5834939</strain>
    </source>
</reference>
<dbReference type="AlphaFoldDB" id="A0A174R319"/>
<dbReference type="Proteomes" id="UP000095765">
    <property type="component" value="Unassembled WGS sequence"/>
</dbReference>
<evidence type="ECO:0000313" key="2">
    <source>
        <dbReference type="EMBL" id="OUP69023.1"/>
    </source>
</evidence>
<proteinExistence type="predicted"/>
<organism evidence="1 3">
    <name type="scientific">Anaerotruncus colihominis</name>
    <dbReference type="NCBI Taxonomy" id="169435"/>
    <lineage>
        <taxon>Bacteria</taxon>
        <taxon>Bacillati</taxon>
        <taxon>Bacillota</taxon>
        <taxon>Clostridia</taxon>
        <taxon>Eubacteriales</taxon>
        <taxon>Oscillospiraceae</taxon>
        <taxon>Anaerotruncus</taxon>
    </lineage>
</organism>
<dbReference type="EMBL" id="CZBE01000012">
    <property type="protein sequence ID" value="CUP79872.1"/>
    <property type="molecule type" value="Genomic_DNA"/>
</dbReference>
<dbReference type="Proteomes" id="UP000196386">
    <property type="component" value="Unassembled WGS sequence"/>
</dbReference>
<dbReference type="EMBL" id="NFKP01000012">
    <property type="protein sequence ID" value="OUP69023.1"/>
    <property type="molecule type" value="Genomic_DNA"/>
</dbReference>
<reference evidence="4" key="2">
    <citation type="submission" date="2017-04" db="EMBL/GenBank/DDBJ databases">
        <title>Function of individual gut microbiota members based on whole genome sequencing of pure cultures obtained from chicken caecum.</title>
        <authorList>
            <person name="Medvecky M."/>
            <person name="Cejkova D."/>
            <person name="Polansky O."/>
            <person name="Karasova D."/>
            <person name="Kubasova T."/>
            <person name="Cizek A."/>
            <person name="Rychlik I."/>
        </authorList>
    </citation>
    <scope>NUCLEOTIDE SEQUENCE [LARGE SCALE GENOMIC DNA]</scope>
    <source>
        <strain evidence="4">An175</strain>
    </source>
</reference>
<dbReference type="GeneID" id="72463962"/>
<evidence type="ECO:0000313" key="1">
    <source>
        <dbReference type="EMBL" id="CUP79872.1"/>
    </source>
</evidence>
<accession>A0A174R319</accession>
<name>A0A174R319_9FIRM</name>
<dbReference type="RefSeq" id="WP_006875053.1">
    <property type="nucleotide sequence ID" value="NZ_CABIWA010000014.1"/>
</dbReference>
<dbReference type="OrthoDB" id="2678365at2"/>
<evidence type="ECO:0000313" key="3">
    <source>
        <dbReference type="Proteomes" id="UP000095765"/>
    </source>
</evidence>